<dbReference type="GO" id="GO:0003677">
    <property type="term" value="F:DNA binding"/>
    <property type="evidence" value="ECO:0007669"/>
    <property type="project" value="InterPro"/>
</dbReference>
<sequence>MSSLSERIQFALDLRGMKQVDLAKRLNLSRSAISQIMAGKTKSFSAENALRMAKCLDINPYWLILGEGKPEFNSAGTPTPEAAEAASLIDQMPNQQRKMTLNIITQIMKPLDDV</sequence>
<feature type="domain" description="HTH cro/C1-type" evidence="1">
    <location>
        <begin position="8"/>
        <end position="63"/>
    </location>
</feature>
<protein>
    <submittedName>
        <fullName evidence="2">Helix-turn-helix domain protein</fullName>
    </submittedName>
</protein>
<dbReference type="PROSITE" id="PS50943">
    <property type="entry name" value="HTH_CROC1"/>
    <property type="match status" value="1"/>
</dbReference>
<evidence type="ECO:0000259" key="1">
    <source>
        <dbReference type="PROSITE" id="PS50943"/>
    </source>
</evidence>
<proteinExistence type="predicted"/>
<dbReference type="SUPFAM" id="SSF47413">
    <property type="entry name" value="lambda repressor-like DNA-binding domains"/>
    <property type="match status" value="1"/>
</dbReference>
<reference evidence="2" key="1">
    <citation type="journal article" date="2021" name="Proc. Natl. Acad. Sci. U.S.A.">
        <title>A Catalog of Tens of Thousands of Viruses from Human Metagenomes Reveals Hidden Associations with Chronic Diseases.</title>
        <authorList>
            <person name="Tisza M.J."/>
            <person name="Buck C.B."/>
        </authorList>
    </citation>
    <scope>NUCLEOTIDE SEQUENCE</scope>
    <source>
        <strain evidence="2">CtigT3</strain>
    </source>
</reference>
<dbReference type="CDD" id="cd00093">
    <property type="entry name" value="HTH_XRE"/>
    <property type="match status" value="1"/>
</dbReference>
<dbReference type="InterPro" id="IPR010982">
    <property type="entry name" value="Lambda_DNA-bd_dom_sf"/>
</dbReference>
<evidence type="ECO:0000313" key="2">
    <source>
        <dbReference type="EMBL" id="DAD85363.1"/>
    </source>
</evidence>
<organism evidence="2">
    <name type="scientific">Siphoviridae sp. ctigT3</name>
    <dbReference type="NCBI Taxonomy" id="2826434"/>
    <lineage>
        <taxon>Viruses</taxon>
        <taxon>Duplodnaviria</taxon>
        <taxon>Heunggongvirae</taxon>
        <taxon>Uroviricota</taxon>
        <taxon>Caudoviricetes</taxon>
    </lineage>
</organism>
<dbReference type="SMART" id="SM00530">
    <property type="entry name" value="HTH_XRE"/>
    <property type="match status" value="1"/>
</dbReference>
<accession>A0A8S5MTT2</accession>
<name>A0A8S5MTT2_9CAUD</name>
<dbReference type="Pfam" id="PF01381">
    <property type="entry name" value="HTH_3"/>
    <property type="match status" value="1"/>
</dbReference>
<dbReference type="Gene3D" id="1.10.260.40">
    <property type="entry name" value="lambda repressor-like DNA-binding domains"/>
    <property type="match status" value="1"/>
</dbReference>
<dbReference type="EMBL" id="BK014981">
    <property type="protein sequence ID" value="DAD85363.1"/>
    <property type="molecule type" value="Genomic_DNA"/>
</dbReference>
<dbReference type="InterPro" id="IPR001387">
    <property type="entry name" value="Cro/C1-type_HTH"/>
</dbReference>